<reference evidence="1 2" key="1">
    <citation type="submission" date="2014-04" db="EMBL/GenBank/DDBJ databases">
        <authorList>
            <consortium name="DOE Joint Genome Institute"/>
            <person name="Kuo A."/>
            <person name="Tarkka M."/>
            <person name="Buscot F."/>
            <person name="Kohler A."/>
            <person name="Nagy L.G."/>
            <person name="Floudas D."/>
            <person name="Copeland A."/>
            <person name="Barry K.W."/>
            <person name="Cichocki N."/>
            <person name="Veneault-Fourrey C."/>
            <person name="LaButti K."/>
            <person name="Lindquist E.A."/>
            <person name="Lipzen A."/>
            <person name="Lundell T."/>
            <person name="Morin E."/>
            <person name="Murat C."/>
            <person name="Sun H."/>
            <person name="Tunlid A."/>
            <person name="Henrissat B."/>
            <person name="Grigoriev I.V."/>
            <person name="Hibbett D.S."/>
            <person name="Martin F."/>
            <person name="Nordberg H.P."/>
            <person name="Cantor M.N."/>
            <person name="Hua S.X."/>
        </authorList>
    </citation>
    <scope>NUCLEOTIDE SEQUENCE [LARGE SCALE GENOMIC DNA]</scope>
    <source>
        <strain evidence="1 2">F 1598</strain>
    </source>
</reference>
<evidence type="ECO:0000313" key="1">
    <source>
        <dbReference type="EMBL" id="KIM74085.1"/>
    </source>
</evidence>
<keyword evidence="2" id="KW-1185">Reference proteome</keyword>
<dbReference type="Proteomes" id="UP000054166">
    <property type="component" value="Unassembled WGS sequence"/>
</dbReference>
<organism evidence="1 2">
    <name type="scientific">Piloderma croceum (strain F 1598)</name>
    <dbReference type="NCBI Taxonomy" id="765440"/>
    <lineage>
        <taxon>Eukaryota</taxon>
        <taxon>Fungi</taxon>
        <taxon>Dikarya</taxon>
        <taxon>Basidiomycota</taxon>
        <taxon>Agaricomycotina</taxon>
        <taxon>Agaricomycetes</taxon>
        <taxon>Agaricomycetidae</taxon>
        <taxon>Atheliales</taxon>
        <taxon>Atheliaceae</taxon>
        <taxon>Piloderma</taxon>
    </lineage>
</organism>
<dbReference type="AlphaFoldDB" id="A0A0C3ENC7"/>
<dbReference type="HOGENOM" id="CLU_883129_0_0_1"/>
<dbReference type="InParanoid" id="A0A0C3ENC7"/>
<evidence type="ECO:0000313" key="2">
    <source>
        <dbReference type="Proteomes" id="UP000054166"/>
    </source>
</evidence>
<sequence>MYVKKSMINAAMDYIKSELLDEWMLTVKDSGSTACSINVNHEGSANATVNSSTEMVHDGSDDNQMDVNPVPMDMVPARGKRHTKLKASANPKAIHLKPGKWTCLHDLVSWFWPVTQSGARVAPSDFLAYCTLYNFKAPCCLCADDTPGEQYAESTVYMALDGHYTGKYVCGCTSNSCSYLARRLLIEKYPIQEPGISAPLPVWYLPTSCQCNGQLLSIQTYQPPVKRSADTLISLLKLDSWVKPGLLETDFAKLFSKCRCGLVMTHRVFNNHICAVARAPVVIDLTLDDSDDSTGISAEVPVIIDLMGDSNVDKD</sequence>
<reference evidence="2" key="2">
    <citation type="submission" date="2015-01" db="EMBL/GenBank/DDBJ databases">
        <title>Evolutionary Origins and Diversification of the Mycorrhizal Mutualists.</title>
        <authorList>
            <consortium name="DOE Joint Genome Institute"/>
            <consortium name="Mycorrhizal Genomics Consortium"/>
            <person name="Kohler A."/>
            <person name="Kuo A."/>
            <person name="Nagy L.G."/>
            <person name="Floudas D."/>
            <person name="Copeland A."/>
            <person name="Barry K.W."/>
            <person name="Cichocki N."/>
            <person name="Veneault-Fourrey C."/>
            <person name="LaButti K."/>
            <person name="Lindquist E.A."/>
            <person name="Lipzen A."/>
            <person name="Lundell T."/>
            <person name="Morin E."/>
            <person name="Murat C."/>
            <person name="Riley R."/>
            <person name="Ohm R."/>
            <person name="Sun H."/>
            <person name="Tunlid A."/>
            <person name="Henrissat B."/>
            <person name="Grigoriev I.V."/>
            <person name="Hibbett D.S."/>
            <person name="Martin F."/>
        </authorList>
    </citation>
    <scope>NUCLEOTIDE SEQUENCE [LARGE SCALE GENOMIC DNA]</scope>
    <source>
        <strain evidence="2">F 1598</strain>
    </source>
</reference>
<proteinExistence type="predicted"/>
<protein>
    <submittedName>
        <fullName evidence="1">Uncharacterized protein</fullName>
    </submittedName>
</protein>
<dbReference type="OrthoDB" id="2678974at2759"/>
<gene>
    <name evidence="1" type="ORF">PILCRDRAFT_92774</name>
</gene>
<dbReference type="EMBL" id="KN833067">
    <property type="protein sequence ID" value="KIM74085.1"/>
    <property type="molecule type" value="Genomic_DNA"/>
</dbReference>
<accession>A0A0C3ENC7</accession>
<name>A0A0C3ENC7_PILCF</name>